<dbReference type="GeneID" id="30032962"/>
<accession>A0A167DH10</accession>
<dbReference type="GO" id="GO:0110078">
    <property type="term" value="C:TTT Hsp90 cochaperone complex"/>
    <property type="evidence" value="ECO:0007669"/>
    <property type="project" value="InterPro"/>
</dbReference>
<dbReference type="AlphaFoldDB" id="A0A167DH10"/>
<gene>
    <name evidence="2" type="ORF">AWJ20_1188</name>
</gene>
<dbReference type="KEGG" id="slb:AWJ20_1188"/>
<reference evidence="2 3" key="1">
    <citation type="submission" date="2016-02" db="EMBL/GenBank/DDBJ databases">
        <title>Complete genome sequence and transcriptome regulation of the pentose utilising yeast Sugiyamaella lignohabitans.</title>
        <authorList>
            <person name="Bellasio M."/>
            <person name="Peymann A."/>
            <person name="Valli M."/>
            <person name="Sipitzky M."/>
            <person name="Graf A."/>
            <person name="Sauer M."/>
            <person name="Marx H."/>
            <person name="Mattanovich D."/>
        </authorList>
    </citation>
    <scope>NUCLEOTIDE SEQUENCE [LARGE SCALE GENOMIC DNA]</scope>
    <source>
        <strain evidence="2 3">CBS 10342</strain>
    </source>
</reference>
<sequence>MRDGVFKGISQAGQQNINVIIMLLDELVPLSNEFNVQIVRHLKHLVGIFVNILSDPFTGVLPRLVESTCEALVAVMNNGWPRVEGYKYDILRGVINSWQSQSNETGQKNTKVLRSLQNVIVKLENIFGKDNLLEDYTALIGYDNRLTELFDF</sequence>
<evidence type="ECO:0000313" key="3">
    <source>
        <dbReference type="Proteomes" id="UP000189580"/>
    </source>
</evidence>
<keyword evidence="3" id="KW-1185">Reference proteome</keyword>
<dbReference type="RefSeq" id="XP_018735387.1">
    <property type="nucleotide sequence ID" value="XM_018878043.1"/>
</dbReference>
<dbReference type="InterPro" id="IPR018870">
    <property type="entry name" value="Tti2"/>
</dbReference>
<evidence type="ECO:0000313" key="2">
    <source>
        <dbReference type="EMBL" id="ANB12910.1"/>
    </source>
</evidence>
<dbReference type="Pfam" id="PF10521">
    <property type="entry name" value="Tti2"/>
    <property type="match status" value="1"/>
</dbReference>
<protein>
    <submittedName>
        <fullName evidence="2">Uncharacterized protein</fullName>
    </submittedName>
</protein>
<proteinExistence type="inferred from homology"/>
<dbReference type="EMBL" id="CP014501">
    <property type="protein sequence ID" value="ANB12910.1"/>
    <property type="molecule type" value="Genomic_DNA"/>
</dbReference>
<name>A0A167DH10_9ASCO</name>
<dbReference type="OrthoDB" id="6417021at2759"/>
<dbReference type="Proteomes" id="UP000189580">
    <property type="component" value="Chromosome a"/>
</dbReference>
<organism evidence="2 3">
    <name type="scientific">Sugiyamaella lignohabitans</name>
    <dbReference type="NCBI Taxonomy" id="796027"/>
    <lineage>
        <taxon>Eukaryota</taxon>
        <taxon>Fungi</taxon>
        <taxon>Dikarya</taxon>
        <taxon>Ascomycota</taxon>
        <taxon>Saccharomycotina</taxon>
        <taxon>Dipodascomycetes</taxon>
        <taxon>Dipodascales</taxon>
        <taxon>Trichomonascaceae</taxon>
        <taxon>Sugiyamaella</taxon>
    </lineage>
</organism>
<evidence type="ECO:0000256" key="1">
    <source>
        <dbReference type="ARBA" id="ARBA00034736"/>
    </source>
</evidence>
<comment type="similarity">
    <text evidence="1">Belongs to the TTI2 family.</text>
</comment>